<reference evidence="5" key="1">
    <citation type="journal article" date="2022" name="Int. J. Mol. Sci.">
        <title>Draft Genome of Tanacetum Coccineum: Genomic Comparison of Closely Related Tanacetum-Family Plants.</title>
        <authorList>
            <person name="Yamashiro T."/>
            <person name="Shiraishi A."/>
            <person name="Nakayama K."/>
            <person name="Satake H."/>
        </authorList>
    </citation>
    <scope>NUCLEOTIDE SEQUENCE</scope>
</reference>
<accession>A0ABQ5BGR0</accession>
<protein>
    <submittedName>
        <fullName evidence="5">Ribonuclease H-like domain-containing protein</fullName>
    </submittedName>
</protein>
<evidence type="ECO:0000313" key="5">
    <source>
        <dbReference type="EMBL" id="GJT13414.1"/>
    </source>
</evidence>
<dbReference type="PANTHER" id="PTHR42648">
    <property type="entry name" value="TRANSPOSASE, PUTATIVE-RELATED"/>
    <property type="match status" value="1"/>
</dbReference>
<organism evidence="5 6">
    <name type="scientific">Tanacetum coccineum</name>
    <dbReference type="NCBI Taxonomy" id="301880"/>
    <lineage>
        <taxon>Eukaryota</taxon>
        <taxon>Viridiplantae</taxon>
        <taxon>Streptophyta</taxon>
        <taxon>Embryophyta</taxon>
        <taxon>Tracheophyta</taxon>
        <taxon>Spermatophyta</taxon>
        <taxon>Magnoliopsida</taxon>
        <taxon>eudicotyledons</taxon>
        <taxon>Gunneridae</taxon>
        <taxon>Pentapetalae</taxon>
        <taxon>asterids</taxon>
        <taxon>campanulids</taxon>
        <taxon>Asterales</taxon>
        <taxon>Asteraceae</taxon>
        <taxon>Asteroideae</taxon>
        <taxon>Anthemideae</taxon>
        <taxon>Anthemidinae</taxon>
        <taxon>Tanacetum</taxon>
    </lineage>
</organism>
<proteinExistence type="predicted"/>
<dbReference type="PANTHER" id="PTHR42648:SF32">
    <property type="entry name" value="RIBONUCLEASE H-LIKE DOMAIN, GAG-PRE-INTEGRASE DOMAIN PROTEIN-RELATED"/>
    <property type="match status" value="1"/>
</dbReference>
<dbReference type="Pfam" id="PF07727">
    <property type="entry name" value="RVT_2"/>
    <property type="match status" value="1"/>
</dbReference>
<dbReference type="EMBL" id="BQNB010013228">
    <property type="protein sequence ID" value="GJT13414.1"/>
    <property type="molecule type" value="Genomic_DNA"/>
</dbReference>
<keyword evidence="1" id="KW-0479">Metal-binding</keyword>
<dbReference type="PROSITE" id="PS50994">
    <property type="entry name" value="INTEGRASE"/>
    <property type="match status" value="1"/>
</dbReference>
<dbReference type="SUPFAM" id="SSF53098">
    <property type="entry name" value="Ribonuclease H-like"/>
    <property type="match status" value="1"/>
</dbReference>
<comment type="caution">
    <text evidence="5">The sequence shown here is derived from an EMBL/GenBank/DDBJ whole genome shotgun (WGS) entry which is preliminary data.</text>
</comment>
<evidence type="ECO:0000256" key="2">
    <source>
        <dbReference type="ARBA" id="ARBA00022801"/>
    </source>
</evidence>
<dbReference type="InterPro" id="IPR012337">
    <property type="entry name" value="RNaseH-like_sf"/>
</dbReference>
<feature type="region of interest" description="Disordered" evidence="3">
    <location>
        <begin position="239"/>
        <end position="268"/>
    </location>
</feature>
<name>A0ABQ5BGR0_9ASTR</name>
<evidence type="ECO:0000313" key="6">
    <source>
        <dbReference type="Proteomes" id="UP001151760"/>
    </source>
</evidence>
<gene>
    <name evidence="5" type="ORF">Tco_0860456</name>
</gene>
<dbReference type="Pfam" id="PF25597">
    <property type="entry name" value="SH3_retrovirus"/>
    <property type="match status" value="1"/>
</dbReference>
<feature type="domain" description="Integrase catalytic" evidence="4">
    <location>
        <begin position="1"/>
        <end position="100"/>
    </location>
</feature>
<evidence type="ECO:0000259" key="4">
    <source>
        <dbReference type="PROSITE" id="PS50994"/>
    </source>
</evidence>
<dbReference type="InterPro" id="IPR001584">
    <property type="entry name" value="Integrase_cat-core"/>
</dbReference>
<keyword evidence="6" id="KW-1185">Reference proteome</keyword>
<evidence type="ECO:0000256" key="1">
    <source>
        <dbReference type="ARBA" id="ARBA00022723"/>
    </source>
</evidence>
<keyword evidence="2" id="KW-0378">Hydrolase</keyword>
<reference evidence="5" key="2">
    <citation type="submission" date="2022-01" db="EMBL/GenBank/DDBJ databases">
        <authorList>
            <person name="Yamashiro T."/>
            <person name="Shiraishi A."/>
            <person name="Satake H."/>
            <person name="Nakayama K."/>
        </authorList>
    </citation>
    <scope>NUCLEOTIDE SEQUENCE</scope>
</reference>
<dbReference type="InterPro" id="IPR057670">
    <property type="entry name" value="SH3_retrovirus"/>
</dbReference>
<dbReference type="InterPro" id="IPR039537">
    <property type="entry name" value="Retrotran_Ty1/copia-like"/>
</dbReference>
<dbReference type="InterPro" id="IPR036397">
    <property type="entry name" value="RNaseH_sf"/>
</dbReference>
<dbReference type="Gene3D" id="3.30.420.10">
    <property type="entry name" value="Ribonuclease H-like superfamily/Ribonuclease H"/>
    <property type="match status" value="1"/>
</dbReference>
<feature type="non-terminal residue" evidence="5">
    <location>
        <position position="555"/>
    </location>
</feature>
<dbReference type="InterPro" id="IPR013103">
    <property type="entry name" value="RVT_2"/>
</dbReference>
<evidence type="ECO:0000256" key="3">
    <source>
        <dbReference type="SAM" id="MobiDB-lite"/>
    </source>
</evidence>
<dbReference type="Proteomes" id="UP001151760">
    <property type="component" value="Unassembled WGS sequence"/>
</dbReference>
<sequence>MVKIIRCNNRTEFKNNDMNQFCRMKGIKREFSVAKTPQQNGFVERNNRTLIEAARTMLADSLLPTTFWAKVVNTACYVQNRVLVTKPQNKTPYELLLGRPPSISFMRPFGCPVTILNTLDPSINSKFDGKADEGFLVGYSINSKAFRVFNTRTRKVEENLHITFLENKPNVAGSGQDWLFDIDLLTNSMNYELVTAGNQTNKNACIKDNVDAVHTQQYIMLPLLYDSPHSLEDAVADDAGKKTNEKPANEGERNGQEEEGRASNKEGDQNVQDFRAELDNLLVQQKEGYATSTNRVCTVSPSISAAGQSLDNADDLPTDSLMPDLEDTTNLLNTGIFSGAYDNEDEGEEADLNSLETTKNVSLIPITRIYKDHPKDQIIRDMNSATQTRRMTKISEEHALHAIRTKWVYRNKKDERGIVVRNKARLVAQGYTQEEGIDYDEVFAPVARIEAIRAWYETLSTYLLENAFRRGIINKTLFIKKDKGDILLVQVYVDDIIFGSTKKSLCVEFESLMHKKVHMSSMGKLTFFLDDGIFISQDKYVADILKKFDFVTIKT</sequence>